<sequence>MRILELILTDLYDKMVWILREIQCLDKKFAVKSVVKVNSV</sequence>
<gene>
    <name evidence="1" type="ORF">LEP1GSC131_2223</name>
</gene>
<keyword evidence="2" id="KW-1185">Reference proteome</keyword>
<organism evidence="1 2">
    <name type="scientific">Leptospira kirschneri str. 200802841</name>
    <dbReference type="NCBI Taxonomy" id="1193047"/>
    <lineage>
        <taxon>Bacteria</taxon>
        <taxon>Pseudomonadati</taxon>
        <taxon>Spirochaetota</taxon>
        <taxon>Spirochaetia</taxon>
        <taxon>Leptospirales</taxon>
        <taxon>Leptospiraceae</taxon>
        <taxon>Leptospira</taxon>
    </lineage>
</organism>
<evidence type="ECO:0000313" key="2">
    <source>
        <dbReference type="Proteomes" id="UP000006339"/>
    </source>
</evidence>
<dbReference type="EMBL" id="AKWH02000043">
    <property type="protein sequence ID" value="EKO51064.1"/>
    <property type="molecule type" value="Genomic_DNA"/>
</dbReference>
<accession>A0A828Y723</accession>
<comment type="caution">
    <text evidence="1">The sequence shown here is derived from an EMBL/GenBank/DDBJ whole genome shotgun (WGS) entry which is preliminary data.</text>
</comment>
<proteinExistence type="predicted"/>
<protein>
    <submittedName>
        <fullName evidence="1">Uncharacterized protein</fullName>
    </submittedName>
</protein>
<reference evidence="1" key="1">
    <citation type="submission" date="2012-10" db="EMBL/GenBank/DDBJ databases">
        <authorList>
            <person name="Harkins D.M."/>
            <person name="Durkin A.S."/>
            <person name="Brinkac L.M."/>
            <person name="Selengut J.D."/>
            <person name="Sanka R."/>
            <person name="DePew J."/>
            <person name="Purushe J."/>
            <person name="Picardeau M."/>
            <person name="Werts C."/>
            <person name="Goarant C."/>
            <person name="Vinetz J.M."/>
            <person name="Sutton G.G."/>
            <person name="Nelson W.C."/>
            <person name="Fouts D.E."/>
        </authorList>
    </citation>
    <scope>NUCLEOTIDE SEQUENCE [LARGE SCALE GENOMIC DNA]</scope>
    <source>
        <strain evidence="1">200802841</strain>
    </source>
</reference>
<dbReference type="AlphaFoldDB" id="A0A828Y723"/>
<dbReference type="Proteomes" id="UP000006339">
    <property type="component" value="Unassembled WGS sequence"/>
</dbReference>
<name>A0A828Y723_9LEPT</name>
<evidence type="ECO:0000313" key="1">
    <source>
        <dbReference type="EMBL" id="EKO51064.1"/>
    </source>
</evidence>